<feature type="transmembrane region" description="Helical" evidence="1">
    <location>
        <begin position="12"/>
        <end position="32"/>
    </location>
</feature>
<reference evidence="2" key="1">
    <citation type="submission" date="2020-02" db="EMBL/GenBank/DDBJ databases">
        <authorList>
            <person name="Meier V. D."/>
        </authorList>
    </citation>
    <scope>NUCLEOTIDE SEQUENCE</scope>
    <source>
        <strain evidence="2">AVDCRST_MAG88</strain>
    </source>
</reference>
<gene>
    <name evidence="2" type="ORF">AVDCRST_MAG88-3924</name>
</gene>
<proteinExistence type="predicted"/>
<organism evidence="2">
    <name type="scientific">uncultured Thermomicrobiales bacterium</name>
    <dbReference type="NCBI Taxonomy" id="1645740"/>
    <lineage>
        <taxon>Bacteria</taxon>
        <taxon>Pseudomonadati</taxon>
        <taxon>Thermomicrobiota</taxon>
        <taxon>Thermomicrobia</taxon>
        <taxon>Thermomicrobiales</taxon>
        <taxon>environmental samples</taxon>
    </lineage>
</organism>
<evidence type="ECO:0000313" key="2">
    <source>
        <dbReference type="EMBL" id="CAA9585832.1"/>
    </source>
</evidence>
<keyword evidence="1" id="KW-0472">Membrane</keyword>
<sequence>MWIWFNAGAPELRGHLFLAWFLTFPIVIYLALALGRATLKAVASVVSSRLA</sequence>
<evidence type="ECO:0000256" key="1">
    <source>
        <dbReference type="SAM" id="Phobius"/>
    </source>
</evidence>
<dbReference type="AlphaFoldDB" id="A0A6J4VRC0"/>
<protein>
    <submittedName>
        <fullName evidence="2">Uncharacterized protein</fullName>
    </submittedName>
</protein>
<keyword evidence="1" id="KW-1133">Transmembrane helix</keyword>
<accession>A0A6J4VRC0</accession>
<keyword evidence="1" id="KW-0812">Transmembrane</keyword>
<name>A0A6J4VRC0_9BACT</name>
<dbReference type="EMBL" id="CADCWM010000965">
    <property type="protein sequence ID" value="CAA9585832.1"/>
    <property type="molecule type" value="Genomic_DNA"/>
</dbReference>